<proteinExistence type="predicted"/>
<dbReference type="Proteomes" id="UP000231569">
    <property type="component" value="Unassembled WGS sequence"/>
</dbReference>
<name>A0A2M8KV71_9BACT</name>
<reference evidence="2" key="1">
    <citation type="submission" date="2017-09" db="EMBL/GenBank/DDBJ databases">
        <title>Depth-based differentiation of microbial function through sediment-hosted aquifers and enrichment of novel symbionts in the deep terrestrial subsurface.</title>
        <authorList>
            <person name="Probst A.J."/>
            <person name="Ladd B."/>
            <person name="Jarett J.K."/>
            <person name="Geller-Mcgrath D.E."/>
            <person name="Sieber C.M.K."/>
            <person name="Emerson J.B."/>
            <person name="Anantharaman K."/>
            <person name="Thomas B.C."/>
            <person name="Malmstrom R."/>
            <person name="Stieglmeier M."/>
            <person name="Klingl A."/>
            <person name="Woyke T."/>
            <person name="Ryan C.M."/>
            <person name="Banfield J.F."/>
        </authorList>
    </citation>
    <scope>NUCLEOTIDE SEQUENCE [LARGE SCALE GENOMIC DNA]</scope>
</reference>
<evidence type="ECO:0000313" key="2">
    <source>
        <dbReference type="Proteomes" id="UP000231569"/>
    </source>
</evidence>
<evidence type="ECO:0000313" key="1">
    <source>
        <dbReference type="EMBL" id="PJE63802.1"/>
    </source>
</evidence>
<accession>A0A2M8KV71</accession>
<protein>
    <submittedName>
        <fullName evidence="1">Uncharacterized protein</fullName>
    </submittedName>
</protein>
<organism evidence="1 2">
    <name type="scientific">Candidatus Roizmanbacteria bacterium CG10_big_fil_rev_8_21_14_0_10_45_7</name>
    <dbReference type="NCBI Taxonomy" id="1974854"/>
    <lineage>
        <taxon>Bacteria</taxon>
        <taxon>Candidatus Roizmaniibacteriota</taxon>
    </lineage>
</organism>
<dbReference type="AlphaFoldDB" id="A0A2M8KV71"/>
<dbReference type="EMBL" id="PFEE01000029">
    <property type="protein sequence ID" value="PJE63802.1"/>
    <property type="molecule type" value="Genomic_DNA"/>
</dbReference>
<comment type="caution">
    <text evidence="1">The sequence shown here is derived from an EMBL/GenBank/DDBJ whole genome shotgun (WGS) entry which is preliminary data.</text>
</comment>
<sequence>MSCATVPVTVSLTAADFAALINSAKPVSVLLYDIRLEARSGAIGFSMLSAYPFMPGNISGTIIPQGKHISVTEAYVGSIAVPDAMKRRIESMANPYLYDSLLAQGFKLGSISSGIDTITVSGYMCPGLITFNTDGTIAIDKSVVR</sequence>
<gene>
    <name evidence="1" type="ORF">COU89_01350</name>
</gene>